<sequence length="36" mass="4270">MFSCSYDENTITQRGIGRGKKNDGKRRNMARRLPRR</sequence>
<accession>A0A6C6YZA1</accession>
<feature type="compositionally biased region" description="Basic residues" evidence="1">
    <location>
        <begin position="27"/>
        <end position="36"/>
    </location>
</feature>
<organism evidence="2 3">
    <name type="scientific">Salmonella paratyphi B (strain ATCC BAA-1250 / SPB7)</name>
    <dbReference type="NCBI Taxonomy" id="1016998"/>
    <lineage>
        <taxon>Bacteria</taxon>
        <taxon>Pseudomonadati</taxon>
        <taxon>Pseudomonadota</taxon>
        <taxon>Gammaproteobacteria</taxon>
        <taxon>Enterobacterales</taxon>
        <taxon>Enterobacteriaceae</taxon>
        <taxon>Salmonella</taxon>
    </lineage>
</organism>
<evidence type="ECO:0000313" key="2">
    <source>
        <dbReference type="EMBL" id="ABX66115.1"/>
    </source>
</evidence>
<dbReference type="KEGG" id="spq:SPAB_00689"/>
<evidence type="ECO:0000256" key="1">
    <source>
        <dbReference type="SAM" id="MobiDB-lite"/>
    </source>
</evidence>
<protein>
    <submittedName>
        <fullName evidence="2">Uncharacterized protein</fullName>
    </submittedName>
</protein>
<dbReference type="Proteomes" id="UP000008556">
    <property type="component" value="Chromosome"/>
</dbReference>
<reference evidence="2 3" key="1">
    <citation type="submission" date="2007-11" db="EMBL/GenBank/DDBJ databases">
        <authorList>
            <consortium name="The Salmonella enterica serovar Paratyphi B Genome Sequencing Project"/>
            <person name="McClelland M."/>
            <person name="Sanderson E.K."/>
            <person name="Porwollik S."/>
            <person name="Spieth J."/>
            <person name="Clifton W.S."/>
            <person name="Fulton R."/>
            <person name="Cordes M."/>
            <person name="Wollam A."/>
            <person name="Shah N."/>
            <person name="Pepin K."/>
            <person name="Bhonagiri V."/>
            <person name="Nash W."/>
            <person name="Johnson M."/>
            <person name="Thiruvilangam P."/>
            <person name="Wilson R."/>
        </authorList>
    </citation>
    <scope>NUCLEOTIDE SEQUENCE [LARGE SCALE GENOMIC DNA]</scope>
    <source>
        <strain evidence="3">ATCC BAA-1250 / SPB7</strain>
    </source>
</reference>
<dbReference type="EMBL" id="CP000886">
    <property type="protein sequence ID" value="ABX66115.1"/>
    <property type="molecule type" value="Genomic_DNA"/>
</dbReference>
<feature type="compositionally biased region" description="Polar residues" evidence="1">
    <location>
        <begin position="1"/>
        <end position="13"/>
    </location>
</feature>
<evidence type="ECO:0000313" key="3">
    <source>
        <dbReference type="Proteomes" id="UP000008556"/>
    </source>
</evidence>
<gene>
    <name evidence="2" type="ordered locus">SPAB_00689</name>
</gene>
<feature type="region of interest" description="Disordered" evidence="1">
    <location>
        <begin position="1"/>
        <end position="36"/>
    </location>
</feature>
<name>A0A6C6YZA1_SALPB</name>
<dbReference type="AlphaFoldDB" id="A0A6C6YZA1"/>
<proteinExistence type="predicted"/>